<dbReference type="Pfam" id="PF08327">
    <property type="entry name" value="AHSA1"/>
    <property type="match status" value="1"/>
</dbReference>
<evidence type="ECO:0000256" key="1">
    <source>
        <dbReference type="ARBA" id="ARBA00006817"/>
    </source>
</evidence>
<reference evidence="4" key="1">
    <citation type="journal article" date="2019" name="Int. J. Syst. Evol. Microbiol.">
        <title>The Global Catalogue of Microorganisms (GCM) 10K type strain sequencing project: providing services to taxonomists for standard genome sequencing and annotation.</title>
        <authorList>
            <consortium name="The Broad Institute Genomics Platform"/>
            <consortium name="The Broad Institute Genome Sequencing Center for Infectious Disease"/>
            <person name="Wu L."/>
            <person name="Ma J."/>
        </authorList>
    </citation>
    <scope>NUCLEOTIDE SEQUENCE [LARGE SCALE GENOMIC DNA]</scope>
    <source>
        <strain evidence="4">CCUG 58938</strain>
    </source>
</reference>
<gene>
    <name evidence="3" type="ORF">ACFQ21_11940</name>
</gene>
<accession>A0ABW3K187</accession>
<dbReference type="Proteomes" id="UP001597112">
    <property type="component" value="Unassembled WGS sequence"/>
</dbReference>
<dbReference type="EMBL" id="JBHTKA010000003">
    <property type="protein sequence ID" value="MFD1000023.1"/>
    <property type="molecule type" value="Genomic_DNA"/>
</dbReference>
<proteinExistence type="inferred from homology"/>
<comment type="caution">
    <text evidence="3">The sequence shown here is derived from an EMBL/GenBank/DDBJ whole genome shotgun (WGS) entry which is preliminary data.</text>
</comment>
<dbReference type="InterPro" id="IPR013538">
    <property type="entry name" value="ASHA1/2-like_C"/>
</dbReference>
<name>A0ABW3K187_9BACT</name>
<dbReference type="CDD" id="cd08895">
    <property type="entry name" value="SRPBCC_CalC_Aha1-like_2"/>
    <property type="match status" value="1"/>
</dbReference>
<dbReference type="RefSeq" id="WP_377579265.1">
    <property type="nucleotide sequence ID" value="NZ_JBHTKA010000003.1"/>
</dbReference>
<protein>
    <submittedName>
        <fullName evidence="3">SRPBCC family protein</fullName>
    </submittedName>
</protein>
<comment type="similarity">
    <text evidence="1">Belongs to the AHA1 family.</text>
</comment>
<dbReference type="InterPro" id="IPR023393">
    <property type="entry name" value="START-like_dom_sf"/>
</dbReference>
<dbReference type="Gene3D" id="3.30.530.20">
    <property type="match status" value="1"/>
</dbReference>
<keyword evidence="4" id="KW-1185">Reference proteome</keyword>
<dbReference type="SUPFAM" id="SSF55961">
    <property type="entry name" value="Bet v1-like"/>
    <property type="match status" value="1"/>
</dbReference>
<evidence type="ECO:0000313" key="3">
    <source>
        <dbReference type="EMBL" id="MFD1000023.1"/>
    </source>
</evidence>
<evidence type="ECO:0000313" key="4">
    <source>
        <dbReference type="Proteomes" id="UP001597112"/>
    </source>
</evidence>
<evidence type="ECO:0000259" key="2">
    <source>
        <dbReference type="Pfam" id="PF08327"/>
    </source>
</evidence>
<feature type="domain" description="Activator of Hsp90 ATPase homologue 1/2-like C-terminal" evidence="2">
    <location>
        <begin position="12"/>
        <end position="152"/>
    </location>
</feature>
<sequence length="158" mass="17828">MAQTTNSRIIHATAEKVFEAFSNAKALETWLAPSDMVGKVHNFNFRVGGGYTMSLFYPESEVNFKGKTADKEDKFTSRYIEIIPNKKIVEAVNFESDDPNFAGEMIMEVTFKPHQDGTEVTFHFKNIPKGIKPEDNEAGTISTLEKLARYVEGEIVRL</sequence>
<organism evidence="3 4">
    <name type="scientific">Ohtaekwangia kribbensis</name>
    <dbReference type="NCBI Taxonomy" id="688913"/>
    <lineage>
        <taxon>Bacteria</taxon>
        <taxon>Pseudomonadati</taxon>
        <taxon>Bacteroidota</taxon>
        <taxon>Cytophagia</taxon>
        <taxon>Cytophagales</taxon>
        <taxon>Fulvivirgaceae</taxon>
        <taxon>Ohtaekwangia</taxon>
    </lineage>
</organism>